<feature type="transmembrane region" description="Helical" evidence="1">
    <location>
        <begin position="12"/>
        <end position="30"/>
    </location>
</feature>
<evidence type="ECO:0000313" key="4">
    <source>
        <dbReference type="Proteomes" id="UP000600101"/>
    </source>
</evidence>
<protein>
    <submittedName>
        <fullName evidence="3">SPW repeat protein</fullName>
    </submittedName>
</protein>
<accession>A0A9X0UG00</accession>
<comment type="caution">
    <text evidence="3">The sequence shown here is derived from an EMBL/GenBank/DDBJ whole genome shotgun (WGS) entry which is preliminary data.</text>
</comment>
<dbReference type="Pfam" id="PF03779">
    <property type="entry name" value="SPW"/>
    <property type="match status" value="1"/>
</dbReference>
<dbReference type="AlphaFoldDB" id="A0A9X0UG00"/>
<organism evidence="3 4">
    <name type="scientific">Siccirubricoccus deserti</name>
    <dbReference type="NCBI Taxonomy" id="2013562"/>
    <lineage>
        <taxon>Bacteria</taxon>
        <taxon>Pseudomonadati</taxon>
        <taxon>Pseudomonadota</taxon>
        <taxon>Alphaproteobacteria</taxon>
        <taxon>Acetobacterales</taxon>
        <taxon>Roseomonadaceae</taxon>
        <taxon>Siccirubricoccus</taxon>
    </lineage>
</organism>
<name>A0A9X0UG00_9PROT</name>
<keyword evidence="1" id="KW-1133">Transmembrane helix</keyword>
<evidence type="ECO:0000259" key="2">
    <source>
        <dbReference type="Pfam" id="PF03779"/>
    </source>
</evidence>
<evidence type="ECO:0000256" key="1">
    <source>
        <dbReference type="SAM" id="Phobius"/>
    </source>
</evidence>
<dbReference type="RefSeq" id="WP_186773256.1">
    <property type="nucleotide sequence ID" value="NZ_JACOMF010000059.1"/>
</dbReference>
<keyword evidence="4" id="KW-1185">Reference proteome</keyword>
<reference evidence="3" key="1">
    <citation type="submission" date="2020-08" db="EMBL/GenBank/DDBJ databases">
        <authorList>
            <person name="Hu Y."/>
            <person name="Nguyen S.V."/>
            <person name="Li F."/>
            <person name="Fanning S."/>
        </authorList>
    </citation>
    <scope>NUCLEOTIDE SEQUENCE</scope>
    <source>
        <strain evidence="3">SYSU D8009</strain>
    </source>
</reference>
<dbReference type="EMBL" id="JACOMF010000059">
    <property type="protein sequence ID" value="MBC4018506.1"/>
    <property type="molecule type" value="Genomic_DNA"/>
</dbReference>
<gene>
    <name evidence="3" type="ORF">H7965_24840</name>
</gene>
<keyword evidence="1" id="KW-0472">Membrane</keyword>
<proteinExistence type="predicted"/>
<sequence length="133" mass="14179">MRFISTRTHGVIDYLMGALLIVAPYILGFADGTAAQWIPQIVGAVLIGAALMTDYELGAVRMIPMPVHLFLDVAAGALLAVSPWLFGFADRVFWPHLILGLLEIGAGLMTRTTPETAAATATGHATTVADRHH</sequence>
<keyword evidence="1" id="KW-0812">Transmembrane</keyword>
<feature type="domain" description="SPW repeat-containing integral membrane" evidence="2">
    <location>
        <begin position="9"/>
        <end position="108"/>
    </location>
</feature>
<feature type="transmembrane region" description="Helical" evidence="1">
    <location>
        <begin position="36"/>
        <end position="55"/>
    </location>
</feature>
<dbReference type="Proteomes" id="UP000600101">
    <property type="component" value="Unassembled WGS sequence"/>
</dbReference>
<evidence type="ECO:0000313" key="3">
    <source>
        <dbReference type="EMBL" id="MBC4018506.1"/>
    </source>
</evidence>
<dbReference type="InterPro" id="IPR005530">
    <property type="entry name" value="SPW"/>
</dbReference>
<feature type="transmembrane region" description="Helical" evidence="1">
    <location>
        <begin position="67"/>
        <end position="86"/>
    </location>
</feature>